<evidence type="ECO:0000313" key="3">
    <source>
        <dbReference type="Proteomes" id="UP000095192"/>
    </source>
</evidence>
<feature type="compositionally biased region" description="Basic and acidic residues" evidence="1">
    <location>
        <begin position="452"/>
        <end position="466"/>
    </location>
</feature>
<feature type="region of interest" description="Disordered" evidence="1">
    <location>
        <begin position="439"/>
        <end position="466"/>
    </location>
</feature>
<reference evidence="2 3" key="1">
    <citation type="journal article" date="2016" name="BMC Genomics">
        <title>Comparative genomics reveals Cyclospora cayetanensis possesses coccidia-like metabolism and invasion components but unique surface antigens.</title>
        <authorList>
            <person name="Liu S."/>
            <person name="Wang L."/>
            <person name="Zheng H."/>
            <person name="Xu Z."/>
            <person name="Roellig D.M."/>
            <person name="Li N."/>
            <person name="Frace M.A."/>
            <person name="Tang K."/>
            <person name="Arrowood M.J."/>
            <person name="Moss D.M."/>
            <person name="Zhang L."/>
            <person name="Feng Y."/>
            <person name="Xiao L."/>
        </authorList>
    </citation>
    <scope>NUCLEOTIDE SEQUENCE [LARGE SCALE GENOMIC DNA]</scope>
    <source>
        <strain evidence="2 3">CHN_HEN01</strain>
    </source>
</reference>
<comment type="caution">
    <text evidence="2">The sequence shown here is derived from an EMBL/GenBank/DDBJ whole genome shotgun (WGS) entry which is preliminary data.</text>
</comment>
<accession>A0A1D3CXF9</accession>
<feature type="region of interest" description="Disordered" evidence="1">
    <location>
        <begin position="607"/>
        <end position="631"/>
    </location>
</feature>
<dbReference type="AlphaFoldDB" id="A0A1D3CXF9"/>
<dbReference type="Proteomes" id="UP000095192">
    <property type="component" value="Unassembled WGS sequence"/>
</dbReference>
<sequence>MGSQSGKRRASELEISDIDVSLSFSASGGSLLQSHDSTEGLRPLYGLKFGQLQHLQCHSSFLPYLVEPLPQCGNLRELRTEGESDGVLWFVALLKALDNLFVRDPCLTLPRRRLGGPQGGPLEAEDEEARGSGNNSTNSTDSNSSGRQKVTLLMKRYTGTAFFFTPNLTCPNLCQLQVQRGDDDFDTFLVNGGAPQLRVLRYQGRLFGGPGAATPRSLMSPFEAETLEGGSASACNLQRGLAMRGLSVNAYPVEMSPFASLRELHVWTLDAKALIRLALAAAAASKPSLSRSWQRALERRKEERQAQLQARSHLALQRTQCQRDKEGSRLLLKQKRLYEAYSTRRRRLRRLSAVTAALRERRQRPSEALLEERCVFSSSPSSSSGVNASRETTGQVQRYHRFREGLHRLRRLRSHHQRLVALRRLLQISVADALPQPSIGPLSRTNATQRGTEVETQTRRRDRAQRGRAADFQCSRNCCLWACHRAVAAVSQLLPQLRTCVVQQLKGNATSLRLLLRGLPRLEVFAIEETPKSRRRQRLLQLASNIGFIVRRGPLVIPALRSNLLTWGSATLSRQFRILRRSPAGCKAATAAVTAAEAVVRELMRRAGREGPMQEPRTLRTASTPNPPPGASLPKLQDIISMYFGAAKLHYIKNASTTC</sequence>
<protein>
    <submittedName>
        <fullName evidence="2">Uncharacterized protein</fullName>
    </submittedName>
</protein>
<dbReference type="VEuPathDB" id="ToxoDB:cyc_02994"/>
<keyword evidence="3" id="KW-1185">Reference proteome</keyword>
<dbReference type="VEuPathDB" id="ToxoDB:LOC34619758"/>
<evidence type="ECO:0000256" key="1">
    <source>
        <dbReference type="SAM" id="MobiDB-lite"/>
    </source>
</evidence>
<dbReference type="InParanoid" id="A0A1D3CXF9"/>
<feature type="compositionally biased region" description="Low complexity" evidence="1">
    <location>
        <begin position="131"/>
        <end position="146"/>
    </location>
</feature>
<feature type="region of interest" description="Disordered" evidence="1">
    <location>
        <begin position="112"/>
        <end position="147"/>
    </location>
</feature>
<proteinExistence type="predicted"/>
<organism evidence="2 3">
    <name type="scientific">Cyclospora cayetanensis</name>
    <dbReference type="NCBI Taxonomy" id="88456"/>
    <lineage>
        <taxon>Eukaryota</taxon>
        <taxon>Sar</taxon>
        <taxon>Alveolata</taxon>
        <taxon>Apicomplexa</taxon>
        <taxon>Conoidasida</taxon>
        <taxon>Coccidia</taxon>
        <taxon>Eucoccidiorida</taxon>
        <taxon>Eimeriorina</taxon>
        <taxon>Eimeriidae</taxon>
        <taxon>Cyclospora</taxon>
    </lineage>
</organism>
<evidence type="ECO:0000313" key="2">
    <source>
        <dbReference type="EMBL" id="OEH75880.1"/>
    </source>
</evidence>
<name>A0A1D3CXF9_9EIME</name>
<dbReference type="EMBL" id="JROU02001599">
    <property type="protein sequence ID" value="OEH75880.1"/>
    <property type="molecule type" value="Genomic_DNA"/>
</dbReference>
<gene>
    <name evidence="2" type="ORF">cyc_02994</name>
</gene>